<feature type="chain" id="PRO_5040365398" description="Lipoprotein" evidence="1">
    <location>
        <begin position="23"/>
        <end position="150"/>
    </location>
</feature>
<proteinExistence type="predicted"/>
<accession>A0A9R1C984</accession>
<dbReference type="GeneID" id="72467660"/>
<name>A0A9R1C984_9BACT</name>
<organism evidence="2 3">
    <name type="scientific">Prevotella lacticifex</name>
    <dbReference type="NCBI Taxonomy" id="2854755"/>
    <lineage>
        <taxon>Bacteria</taxon>
        <taxon>Pseudomonadati</taxon>
        <taxon>Bacteroidota</taxon>
        <taxon>Bacteroidia</taxon>
        <taxon>Bacteroidales</taxon>
        <taxon>Prevotellaceae</taxon>
        <taxon>Prevotella</taxon>
    </lineage>
</organism>
<evidence type="ECO:0008006" key="4">
    <source>
        <dbReference type="Google" id="ProtNLM"/>
    </source>
</evidence>
<dbReference type="AlphaFoldDB" id="A0A9R1C984"/>
<dbReference type="PROSITE" id="PS51257">
    <property type="entry name" value="PROKAR_LIPOPROTEIN"/>
    <property type="match status" value="1"/>
</dbReference>
<keyword evidence="1" id="KW-0732">Signal</keyword>
<gene>
    <name evidence="2" type="ORF">PRLR5076_11610</name>
</gene>
<dbReference type="Proteomes" id="UP000825483">
    <property type="component" value="Unassembled WGS sequence"/>
</dbReference>
<comment type="caution">
    <text evidence="2">The sequence shown here is derived from an EMBL/GenBank/DDBJ whole genome shotgun (WGS) entry which is preliminary data.</text>
</comment>
<dbReference type="RefSeq" id="WP_223929335.1">
    <property type="nucleotide sequence ID" value="NZ_BPTU01000001.1"/>
</dbReference>
<evidence type="ECO:0000256" key="1">
    <source>
        <dbReference type="SAM" id="SignalP"/>
    </source>
</evidence>
<evidence type="ECO:0000313" key="3">
    <source>
        <dbReference type="Proteomes" id="UP000825483"/>
    </source>
</evidence>
<sequence>MKKIIYSLFVILALSCIFVSCSDDDGDAPAPAGNPAEAAAGTYTGTWCRVLNNDTVRGEGTLTIAPTDSMYCADFTFEAPTLDLKASSVANIAFAGADGKSFSFNNTLGADGLGDFYGQITNGVATVKFSKEVRVGRKRNIYNFSFEGTK</sequence>
<protein>
    <recommendedName>
        <fullName evidence="4">Lipoprotein</fullName>
    </recommendedName>
</protein>
<reference evidence="2" key="1">
    <citation type="journal article" date="2022" name="Int. J. Syst. Evol. Microbiol.">
        <title>Prevotella lacticifex sp. nov., isolated from the rumen of cows.</title>
        <authorList>
            <person name="Shinkai T."/>
            <person name="Ikeyama N."/>
            <person name="Kumagai M."/>
            <person name="Ohmori H."/>
            <person name="Sakamoto M."/>
            <person name="Ohkuma M."/>
            <person name="Mitsumori M."/>
        </authorList>
    </citation>
    <scope>NUCLEOTIDE SEQUENCE</scope>
    <source>
        <strain evidence="2">R5076</strain>
    </source>
</reference>
<feature type="signal peptide" evidence="1">
    <location>
        <begin position="1"/>
        <end position="22"/>
    </location>
</feature>
<keyword evidence="3" id="KW-1185">Reference proteome</keyword>
<evidence type="ECO:0000313" key="2">
    <source>
        <dbReference type="EMBL" id="GJG58310.1"/>
    </source>
</evidence>
<dbReference type="EMBL" id="BPUB01000001">
    <property type="protein sequence ID" value="GJG58310.1"/>
    <property type="molecule type" value="Genomic_DNA"/>
</dbReference>